<comment type="caution">
    <text evidence="3">The sequence shown here is derived from an EMBL/GenBank/DDBJ whole genome shotgun (WGS) entry which is preliminary data.</text>
</comment>
<reference evidence="3" key="1">
    <citation type="submission" date="2023-03" db="EMBL/GenBank/DDBJ databases">
        <title>Massive genome expansion in bonnet fungi (Mycena s.s.) driven by repeated elements and novel gene families across ecological guilds.</title>
        <authorList>
            <consortium name="Lawrence Berkeley National Laboratory"/>
            <person name="Harder C.B."/>
            <person name="Miyauchi S."/>
            <person name="Viragh M."/>
            <person name="Kuo A."/>
            <person name="Thoen E."/>
            <person name="Andreopoulos B."/>
            <person name="Lu D."/>
            <person name="Skrede I."/>
            <person name="Drula E."/>
            <person name="Henrissat B."/>
            <person name="Morin E."/>
            <person name="Kohler A."/>
            <person name="Barry K."/>
            <person name="LaButti K."/>
            <person name="Morin E."/>
            <person name="Salamov A."/>
            <person name="Lipzen A."/>
            <person name="Mereny Z."/>
            <person name="Hegedus B."/>
            <person name="Baldrian P."/>
            <person name="Stursova M."/>
            <person name="Weitz H."/>
            <person name="Taylor A."/>
            <person name="Grigoriev I.V."/>
            <person name="Nagy L.G."/>
            <person name="Martin F."/>
            <person name="Kauserud H."/>
        </authorList>
    </citation>
    <scope>NUCLEOTIDE SEQUENCE</scope>
    <source>
        <strain evidence="3">CBHHK188m</strain>
    </source>
</reference>
<dbReference type="EMBL" id="JARJLG010000003">
    <property type="protein sequence ID" value="KAJ7782289.1"/>
    <property type="molecule type" value="Genomic_DNA"/>
</dbReference>
<dbReference type="AlphaFoldDB" id="A0AAD7KD65"/>
<evidence type="ECO:0000313" key="3">
    <source>
        <dbReference type="EMBL" id="KAJ7782289.1"/>
    </source>
</evidence>
<dbReference type="PANTHER" id="PTHR34825">
    <property type="entry name" value="CONSERVED PROTEIN, WITH A WEAK D-GALACTARATE DEHYDRATASE/ALTRONATE HYDROLASE DOMAIN"/>
    <property type="match status" value="1"/>
</dbReference>
<name>A0AAD7KD65_9AGAR</name>
<evidence type="ECO:0000259" key="2">
    <source>
        <dbReference type="Pfam" id="PF09820"/>
    </source>
</evidence>
<dbReference type="InterPro" id="IPR018631">
    <property type="entry name" value="AAA-ATPase-like_dom"/>
</dbReference>
<organism evidence="3 4">
    <name type="scientific">Mycena maculata</name>
    <dbReference type="NCBI Taxonomy" id="230809"/>
    <lineage>
        <taxon>Eukaryota</taxon>
        <taxon>Fungi</taxon>
        <taxon>Dikarya</taxon>
        <taxon>Basidiomycota</taxon>
        <taxon>Agaricomycotina</taxon>
        <taxon>Agaricomycetes</taxon>
        <taxon>Agaricomycetidae</taxon>
        <taxon>Agaricales</taxon>
        <taxon>Marasmiineae</taxon>
        <taxon>Mycenaceae</taxon>
        <taxon>Mycena</taxon>
    </lineage>
</organism>
<dbReference type="Proteomes" id="UP001215280">
    <property type="component" value="Unassembled WGS sequence"/>
</dbReference>
<accession>A0AAD7KD65</accession>
<keyword evidence="4" id="KW-1185">Reference proteome</keyword>
<feature type="compositionally biased region" description="Low complexity" evidence="1">
    <location>
        <begin position="41"/>
        <end position="54"/>
    </location>
</feature>
<sequence length="716" mass="79703">MATESLNELVIRQIRDGQASKLLVEPPHTVSKTHGDAFDASSSPPSTPSTGSTGSKRDWIWSDDEDSSSDGEPDQKRKRRSLSQLSFRTNSGRPSLTGSDHRLCLPGFRDDFQDFCDHPGLMFVDKTRCLFELPDQFRYLLLRPPKFGKTAFLSTMTHFYDVHGAEQFTEHFGPLAVATEALHAIPRHSQHLSLSFALSDINVRVGAKQFAARLTSNFFTELQLFLVKYATELKLSAPETYLSEDDSDVFRKVFDVIKASGHTLFVSIDAYDTPVLSGSLASLHYPTIYQKFVSPQDIEHLLDTCFWGPLLAGSDVIDKLFVAGTLSLQSPAFRKLHLSVPDLPLCCGFTEQEALQFARSILDETTPEKADLHRSCGDYLFPPHAAGTDFDEPVLHPQRLISRISEISSGQPQDNDYSFQLLSDLLQLLPAESDIPNAATLNGLVELLATGAVEVDGPLDAAIDLDGSSVSWSALYHAGALTYDHGSKSTLRVASSEVLSLVSLLPPSCQVMLSNYTQIHSRIDDLVNDRHKLQQEYITALYNHDMEDDPNPLLELLSEVLCDQTQRSLSRKREPHLHGILELVMRNTLCASSARPIDPIILLPTDACVPIVVYQPNLVQHWELKTLTLLGMWRATNLNDEEPTVEALRKLHEELTHDEDDQLLARPYRVWSPSLNAMETVAVGSFFDPEPENPQFVAVGGARVVRRQRPDSLTPP</sequence>
<evidence type="ECO:0000313" key="4">
    <source>
        <dbReference type="Proteomes" id="UP001215280"/>
    </source>
</evidence>
<feature type="domain" description="AAA-ATPase-like" evidence="2">
    <location>
        <begin position="111"/>
        <end position="279"/>
    </location>
</feature>
<protein>
    <recommendedName>
        <fullName evidence="2">AAA-ATPase-like domain-containing protein</fullName>
    </recommendedName>
</protein>
<feature type="region of interest" description="Disordered" evidence="1">
    <location>
        <begin position="16"/>
        <end position="95"/>
    </location>
</feature>
<feature type="compositionally biased region" description="Acidic residues" evidence="1">
    <location>
        <begin position="61"/>
        <end position="72"/>
    </location>
</feature>
<feature type="compositionally biased region" description="Polar residues" evidence="1">
    <location>
        <begin position="82"/>
        <end position="95"/>
    </location>
</feature>
<gene>
    <name evidence="3" type="ORF">DFH07DRAFT_318781</name>
</gene>
<evidence type="ECO:0000256" key="1">
    <source>
        <dbReference type="SAM" id="MobiDB-lite"/>
    </source>
</evidence>
<dbReference type="PANTHER" id="PTHR34825:SF1">
    <property type="entry name" value="AAA-ATPASE-LIKE DOMAIN-CONTAINING PROTEIN"/>
    <property type="match status" value="1"/>
</dbReference>
<dbReference type="Pfam" id="PF09820">
    <property type="entry name" value="AAA-ATPase_like"/>
    <property type="match status" value="1"/>
</dbReference>
<proteinExistence type="predicted"/>